<dbReference type="Proteomes" id="UP000242474">
    <property type="component" value="Unassembled WGS sequence"/>
</dbReference>
<gene>
    <name evidence="7" type="ORF">COEREDRAFT_85567</name>
</gene>
<feature type="DNA-binding region" description="Homeobox" evidence="4">
    <location>
        <begin position="360"/>
        <end position="422"/>
    </location>
</feature>
<evidence type="ECO:0000256" key="3">
    <source>
        <dbReference type="ARBA" id="ARBA00023242"/>
    </source>
</evidence>
<dbReference type="CDD" id="cd00086">
    <property type="entry name" value="homeodomain"/>
    <property type="match status" value="1"/>
</dbReference>
<feature type="region of interest" description="Disordered" evidence="5">
    <location>
        <begin position="148"/>
        <end position="170"/>
    </location>
</feature>
<accession>A0A2G5BGF5</accession>
<feature type="region of interest" description="Disordered" evidence="5">
    <location>
        <begin position="310"/>
        <end position="341"/>
    </location>
</feature>
<dbReference type="InterPro" id="IPR008422">
    <property type="entry name" value="KN_HD"/>
</dbReference>
<dbReference type="GO" id="GO:0006355">
    <property type="term" value="P:regulation of DNA-templated transcription"/>
    <property type="evidence" value="ECO:0007669"/>
    <property type="project" value="InterPro"/>
</dbReference>
<dbReference type="SUPFAM" id="SSF46689">
    <property type="entry name" value="Homeodomain-like"/>
    <property type="match status" value="1"/>
</dbReference>
<reference evidence="7 8" key="1">
    <citation type="journal article" date="2015" name="Genome Biol. Evol.">
        <title>Phylogenomic analyses indicate that early fungi evolved digesting cell walls of algal ancestors of land plants.</title>
        <authorList>
            <person name="Chang Y."/>
            <person name="Wang S."/>
            <person name="Sekimoto S."/>
            <person name="Aerts A.L."/>
            <person name="Choi C."/>
            <person name="Clum A."/>
            <person name="LaButti K.M."/>
            <person name="Lindquist E.A."/>
            <person name="Yee Ngan C."/>
            <person name="Ohm R.A."/>
            <person name="Salamov A.A."/>
            <person name="Grigoriev I.V."/>
            <person name="Spatafora J.W."/>
            <person name="Berbee M.L."/>
        </authorList>
    </citation>
    <scope>NUCLEOTIDE SEQUENCE [LARGE SCALE GENOMIC DNA]</scope>
    <source>
        <strain evidence="7 8">NRRL 1564</strain>
    </source>
</reference>
<feature type="domain" description="Homeobox" evidence="6">
    <location>
        <begin position="358"/>
        <end position="421"/>
    </location>
</feature>
<evidence type="ECO:0000256" key="4">
    <source>
        <dbReference type="PROSITE-ProRule" id="PRU00108"/>
    </source>
</evidence>
<dbReference type="InterPro" id="IPR009057">
    <property type="entry name" value="Homeodomain-like_sf"/>
</dbReference>
<evidence type="ECO:0000259" key="6">
    <source>
        <dbReference type="PROSITE" id="PS50071"/>
    </source>
</evidence>
<comment type="subcellular location">
    <subcellularLocation>
        <location evidence="4">Nucleus</location>
    </subcellularLocation>
</comment>
<evidence type="ECO:0000256" key="5">
    <source>
        <dbReference type="SAM" id="MobiDB-lite"/>
    </source>
</evidence>
<dbReference type="AlphaFoldDB" id="A0A2G5BGF5"/>
<evidence type="ECO:0000313" key="8">
    <source>
        <dbReference type="Proteomes" id="UP000242474"/>
    </source>
</evidence>
<dbReference type="PROSITE" id="PS50071">
    <property type="entry name" value="HOMEOBOX_2"/>
    <property type="match status" value="1"/>
</dbReference>
<protein>
    <recommendedName>
        <fullName evidence="6">Homeobox domain-containing protein</fullName>
    </recommendedName>
</protein>
<keyword evidence="2 4" id="KW-0371">Homeobox</keyword>
<dbReference type="GO" id="GO:0005634">
    <property type="term" value="C:nucleus"/>
    <property type="evidence" value="ECO:0007669"/>
    <property type="project" value="UniProtKB-SubCell"/>
</dbReference>
<proteinExistence type="predicted"/>
<dbReference type="OrthoDB" id="10056939at2759"/>
<evidence type="ECO:0000256" key="2">
    <source>
        <dbReference type="ARBA" id="ARBA00023155"/>
    </source>
</evidence>
<sequence>MGYSESFSQSNISHPLGSQQNFTNVDLMALLEQVFTPSIKSYADERDASILAPVLSTSPSHLAPHVAMGIPHMENNLFSSAAPTTANVNTSTSAPLLFHQSTTASSANLSIPTYTGLDTFTLQQPNRNILGLLSSALSSSNWNHILSTSNADSHRNPTRDTTHATTAGGFGGAPLSSDVVAMPESTLAGFEPLPLAYTHSSMSWDHTIVPAGNAIAQHANSHEHNHIFPICQTAQAPAQVLHVSAIEKHNKQPVIPDCLVFSGLSEPLLSSVTGLAPAIQANFPSYSNQSSVPHLHPNVEKVRDGWFSREHSSSSSITSTSQLESRLSETGGEAEDSESDIGSDASIVHRCRLKTEGNWKNQPRNSISKKQKKIFYSWLLNNTSFPFPTEDERLNTLVVDTISEKQFRYWFANIRCRQFTKRRDSKGGQFFTPNAKFYESCSRIGLQIKHSIPASIRQNMKLQRRPLKSKN</sequence>
<dbReference type="Gene3D" id="1.10.10.60">
    <property type="entry name" value="Homeodomain-like"/>
    <property type="match status" value="1"/>
</dbReference>
<evidence type="ECO:0000256" key="1">
    <source>
        <dbReference type="ARBA" id="ARBA00023125"/>
    </source>
</evidence>
<keyword evidence="3 4" id="KW-0539">Nucleus</keyword>
<dbReference type="Pfam" id="PF05920">
    <property type="entry name" value="Homeobox_KN"/>
    <property type="match status" value="1"/>
</dbReference>
<feature type="compositionally biased region" description="Basic and acidic residues" evidence="5">
    <location>
        <begin position="152"/>
        <end position="162"/>
    </location>
</feature>
<evidence type="ECO:0000313" key="7">
    <source>
        <dbReference type="EMBL" id="PIA18106.1"/>
    </source>
</evidence>
<dbReference type="EMBL" id="KZ303491">
    <property type="protein sequence ID" value="PIA18106.1"/>
    <property type="molecule type" value="Genomic_DNA"/>
</dbReference>
<keyword evidence="1 4" id="KW-0238">DNA-binding</keyword>
<dbReference type="GO" id="GO:0003677">
    <property type="term" value="F:DNA binding"/>
    <property type="evidence" value="ECO:0007669"/>
    <property type="project" value="UniProtKB-UniRule"/>
</dbReference>
<organism evidence="7 8">
    <name type="scientific">Coemansia reversa (strain ATCC 12441 / NRRL 1564)</name>
    <dbReference type="NCBI Taxonomy" id="763665"/>
    <lineage>
        <taxon>Eukaryota</taxon>
        <taxon>Fungi</taxon>
        <taxon>Fungi incertae sedis</taxon>
        <taxon>Zoopagomycota</taxon>
        <taxon>Kickxellomycotina</taxon>
        <taxon>Kickxellomycetes</taxon>
        <taxon>Kickxellales</taxon>
        <taxon>Kickxellaceae</taxon>
        <taxon>Coemansia</taxon>
    </lineage>
</organism>
<dbReference type="InterPro" id="IPR001356">
    <property type="entry name" value="HD"/>
</dbReference>
<name>A0A2G5BGF5_COERN</name>
<feature type="compositionally biased region" description="Acidic residues" evidence="5">
    <location>
        <begin position="332"/>
        <end position="341"/>
    </location>
</feature>
<keyword evidence="8" id="KW-1185">Reference proteome</keyword>